<dbReference type="EMBL" id="JAPQKO010000003">
    <property type="protein sequence ID" value="KAJ5172586.1"/>
    <property type="molecule type" value="Genomic_DNA"/>
</dbReference>
<evidence type="ECO:0000256" key="1">
    <source>
        <dbReference type="SAM" id="MobiDB-lite"/>
    </source>
</evidence>
<feature type="region of interest" description="Disordered" evidence="1">
    <location>
        <begin position="1"/>
        <end position="75"/>
    </location>
</feature>
<organism evidence="3 4">
    <name type="scientific">Penicillium capsulatum</name>
    <dbReference type="NCBI Taxonomy" id="69766"/>
    <lineage>
        <taxon>Eukaryota</taxon>
        <taxon>Fungi</taxon>
        <taxon>Dikarya</taxon>
        <taxon>Ascomycota</taxon>
        <taxon>Pezizomycotina</taxon>
        <taxon>Eurotiomycetes</taxon>
        <taxon>Eurotiomycetidae</taxon>
        <taxon>Eurotiales</taxon>
        <taxon>Aspergillaceae</taxon>
        <taxon>Penicillium</taxon>
    </lineage>
</organism>
<proteinExistence type="predicted"/>
<sequence length="172" mass="18912">MADDEQTGLGSQIPAQSTSNNAPTAQGEARQTNLVRPKRRRQQLRRNLRKLKGVQVQNRTRISRRQSRFTSGSTASGYRFGQSLEDITESPQIAPSDVDFQASALEPLHLPSPHSGSETQFSAGIEDPERGLCDRCSVASICKVILRFLISIVARVLLFLVELVGYTGSETV</sequence>
<name>A0A9W9LRF0_9EURO</name>
<dbReference type="Proteomes" id="UP001146351">
    <property type="component" value="Unassembled WGS sequence"/>
</dbReference>
<keyword evidence="2" id="KW-0472">Membrane</keyword>
<reference evidence="3" key="1">
    <citation type="submission" date="2022-11" db="EMBL/GenBank/DDBJ databases">
        <authorList>
            <person name="Petersen C."/>
        </authorList>
    </citation>
    <scope>NUCLEOTIDE SEQUENCE</scope>
    <source>
        <strain evidence="3">IBT 21917</strain>
    </source>
</reference>
<feature type="transmembrane region" description="Helical" evidence="2">
    <location>
        <begin position="144"/>
        <end position="166"/>
    </location>
</feature>
<evidence type="ECO:0000313" key="3">
    <source>
        <dbReference type="EMBL" id="KAJ5172586.1"/>
    </source>
</evidence>
<comment type="caution">
    <text evidence="3">The sequence shown here is derived from an EMBL/GenBank/DDBJ whole genome shotgun (WGS) entry which is preliminary data.</text>
</comment>
<evidence type="ECO:0000256" key="2">
    <source>
        <dbReference type="SAM" id="Phobius"/>
    </source>
</evidence>
<keyword evidence="2" id="KW-1133">Transmembrane helix</keyword>
<keyword evidence="4" id="KW-1185">Reference proteome</keyword>
<feature type="compositionally biased region" description="Basic residues" evidence="1">
    <location>
        <begin position="36"/>
        <end position="52"/>
    </location>
</feature>
<reference evidence="3" key="2">
    <citation type="journal article" date="2023" name="IMA Fungus">
        <title>Comparative genomic study of the Penicillium genus elucidates a diverse pangenome and 15 lateral gene transfer events.</title>
        <authorList>
            <person name="Petersen C."/>
            <person name="Sorensen T."/>
            <person name="Nielsen M.R."/>
            <person name="Sondergaard T.E."/>
            <person name="Sorensen J.L."/>
            <person name="Fitzpatrick D.A."/>
            <person name="Frisvad J.C."/>
            <person name="Nielsen K.L."/>
        </authorList>
    </citation>
    <scope>NUCLEOTIDE SEQUENCE</scope>
    <source>
        <strain evidence="3">IBT 21917</strain>
    </source>
</reference>
<evidence type="ECO:0000313" key="4">
    <source>
        <dbReference type="Proteomes" id="UP001146351"/>
    </source>
</evidence>
<accession>A0A9W9LRF0</accession>
<gene>
    <name evidence="3" type="ORF">N7492_005179</name>
</gene>
<dbReference type="AlphaFoldDB" id="A0A9W9LRF0"/>
<keyword evidence="2" id="KW-0812">Transmembrane</keyword>
<feature type="compositionally biased region" description="Polar residues" evidence="1">
    <location>
        <begin position="8"/>
        <end position="34"/>
    </location>
</feature>
<protein>
    <submittedName>
        <fullName evidence="3">Uncharacterized protein</fullName>
    </submittedName>
</protein>